<comment type="caution">
    <text evidence="14">The sequence shown here is derived from an EMBL/GenBank/DDBJ whole genome shotgun (WGS) entry which is preliminary data.</text>
</comment>
<evidence type="ECO:0000256" key="7">
    <source>
        <dbReference type="ARBA" id="ARBA00022982"/>
    </source>
</evidence>
<protein>
    <submittedName>
        <fullName evidence="14">Cytochrome c, class I</fullName>
    </submittedName>
</protein>
<name>A0A085TYT5_9RHOB</name>
<organism evidence="14 15">
    <name type="scientific">Thioclava atlantica</name>
    <dbReference type="NCBI Taxonomy" id="1317124"/>
    <lineage>
        <taxon>Bacteria</taxon>
        <taxon>Pseudomonadati</taxon>
        <taxon>Pseudomonadota</taxon>
        <taxon>Alphaproteobacteria</taxon>
        <taxon>Rhodobacterales</taxon>
        <taxon>Paracoccaceae</taxon>
        <taxon>Thioclava</taxon>
    </lineage>
</organism>
<evidence type="ECO:0000256" key="12">
    <source>
        <dbReference type="SAM" id="MobiDB-lite"/>
    </source>
</evidence>
<keyword evidence="3" id="KW-1003">Cell membrane</keyword>
<reference evidence="14 15" key="2">
    <citation type="journal article" date="2015" name="Antonie Van Leeuwenhoek">
        <title>Thioclava indica sp. nov., isolated from surface seawater of the Indian Ocean.</title>
        <authorList>
            <person name="Liu Y."/>
            <person name="Lai Q."/>
            <person name="Du J."/>
            <person name="Xu H."/>
            <person name="Jiang L."/>
            <person name="Shao Z."/>
        </authorList>
    </citation>
    <scope>NUCLEOTIDE SEQUENCE [LARGE SCALE GENOMIC DNA]</scope>
    <source>
        <strain evidence="14 15">13D2W-2</strain>
    </source>
</reference>
<keyword evidence="10" id="KW-0472">Membrane</keyword>
<keyword evidence="4 11" id="KW-0349">Heme</keyword>
<evidence type="ECO:0000256" key="4">
    <source>
        <dbReference type="ARBA" id="ARBA00022617"/>
    </source>
</evidence>
<keyword evidence="9 11" id="KW-0408">Iron</keyword>
<sequence length="185" mass="19522">MFNTMTFTKAAGALLGAFLLFLLTSWASSGLYHVGEAEDSSGGDHEVAQSDKPMMSAAPGDLLAKDDTGGDAAAAEEETQIALGDGDPAKGEKIFGKCKACHSLEGKNGVGPHLDGVVDREVAAVDGFNYSDALKSHGGTWTLEALNEWLTNPKDYIPGNKMSFAGLKKAEDRNDVIAYLQEHSN</sequence>
<dbReference type="GO" id="GO:0005886">
    <property type="term" value="C:plasma membrane"/>
    <property type="evidence" value="ECO:0007669"/>
    <property type="project" value="UniProtKB-SubCell"/>
</dbReference>
<accession>A0A085TYT5</accession>
<dbReference type="OrthoDB" id="9805828at2"/>
<dbReference type="GO" id="GO:0046872">
    <property type="term" value="F:metal ion binding"/>
    <property type="evidence" value="ECO:0007669"/>
    <property type="project" value="UniProtKB-KW"/>
</dbReference>
<keyword evidence="7" id="KW-0249">Electron transport</keyword>
<reference evidence="15" key="1">
    <citation type="submission" date="2013-04" db="EMBL/GenBank/DDBJ databases">
        <title>Thioclava sp. 13D2W-2 Genome Sequencing.</title>
        <authorList>
            <person name="Lai Q."/>
            <person name="Li G."/>
            <person name="Shao Z."/>
        </authorList>
    </citation>
    <scope>NUCLEOTIDE SEQUENCE [LARGE SCALE GENOMIC DNA]</scope>
    <source>
        <strain evidence="15">13D2W-2</strain>
    </source>
</reference>
<feature type="region of interest" description="Disordered" evidence="12">
    <location>
        <begin position="37"/>
        <end position="71"/>
    </location>
</feature>
<evidence type="ECO:0000256" key="10">
    <source>
        <dbReference type="ARBA" id="ARBA00023136"/>
    </source>
</evidence>
<dbReference type="PRINTS" id="PR00604">
    <property type="entry name" value="CYTCHRMECIAB"/>
</dbReference>
<dbReference type="Pfam" id="PF00034">
    <property type="entry name" value="Cytochrom_C"/>
    <property type="match status" value="1"/>
</dbReference>
<dbReference type="PATRIC" id="fig|1317124.6.peg.933"/>
<evidence type="ECO:0000256" key="9">
    <source>
        <dbReference type="ARBA" id="ARBA00023004"/>
    </source>
</evidence>
<dbReference type="InterPro" id="IPR002327">
    <property type="entry name" value="Cyt_c_1A/1B"/>
</dbReference>
<evidence type="ECO:0000256" key="8">
    <source>
        <dbReference type="ARBA" id="ARBA00022989"/>
    </source>
</evidence>
<gene>
    <name evidence="14" type="ORF">DW2_04615</name>
</gene>
<keyword evidence="15" id="KW-1185">Reference proteome</keyword>
<dbReference type="PROSITE" id="PS51007">
    <property type="entry name" value="CYTC"/>
    <property type="match status" value="1"/>
</dbReference>
<dbReference type="Gene3D" id="1.10.760.10">
    <property type="entry name" value="Cytochrome c-like domain"/>
    <property type="match status" value="1"/>
</dbReference>
<dbReference type="GO" id="GO:0009055">
    <property type="term" value="F:electron transfer activity"/>
    <property type="evidence" value="ECO:0007669"/>
    <property type="project" value="InterPro"/>
</dbReference>
<keyword evidence="8" id="KW-1133">Transmembrane helix</keyword>
<keyword evidence="2" id="KW-0813">Transport</keyword>
<evidence type="ECO:0000256" key="5">
    <source>
        <dbReference type="ARBA" id="ARBA00022692"/>
    </source>
</evidence>
<proteinExistence type="predicted"/>
<dbReference type="Proteomes" id="UP000028607">
    <property type="component" value="Unassembled WGS sequence"/>
</dbReference>
<dbReference type="SUPFAM" id="SSF46626">
    <property type="entry name" value="Cytochrome c"/>
    <property type="match status" value="1"/>
</dbReference>
<evidence type="ECO:0000313" key="15">
    <source>
        <dbReference type="Proteomes" id="UP000028607"/>
    </source>
</evidence>
<dbReference type="InterPro" id="IPR009056">
    <property type="entry name" value="Cyt_c-like_dom"/>
</dbReference>
<dbReference type="AlphaFoldDB" id="A0A085TYT5"/>
<dbReference type="RefSeq" id="WP_038144154.1">
    <property type="nucleotide sequence ID" value="NZ_AQRC01000003.1"/>
</dbReference>
<dbReference type="STRING" id="1317124.DW2_04615"/>
<comment type="subcellular location">
    <subcellularLocation>
        <location evidence="1">Cell membrane</location>
        <topology evidence="1">Single-pass membrane protein</topology>
    </subcellularLocation>
</comment>
<dbReference type="eggNOG" id="COG3474">
    <property type="taxonomic scope" value="Bacteria"/>
</dbReference>
<dbReference type="InterPro" id="IPR036909">
    <property type="entry name" value="Cyt_c-like_dom_sf"/>
</dbReference>
<evidence type="ECO:0000256" key="3">
    <source>
        <dbReference type="ARBA" id="ARBA00022475"/>
    </source>
</evidence>
<evidence type="ECO:0000256" key="6">
    <source>
        <dbReference type="ARBA" id="ARBA00022723"/>
    </source>
</evidence>
<evidence type="ECO:0000256" key="2">
    <source>
        <dbReference type="ARBA" id="ARBA00022448"/>
    </source>
</evidence>
<feature type="domain" description="Cytochrome c" evidence="13">
    <location>
        <begin position="86"/>
        <end position="184"/>
    </location>
</feature>
<keyword evidence="5" id="KW-0812">Transmembrane</keyword>
<dbReference type="PANTHER" id="PTHR11961">
    <property type="entry name" value="CYTOCHROME C"/>
    <property type="match status" value="1"/>
</dbReference>
<evidence type="ECO:0000259" key="13">
    <source>
        <dbReference type="PROSITE" id="PS51007"/>
    </source>
</evidence>
<dbReference type="FunFam" id="1.10.760.10:FF:000026">
    <property type="entry name" value="Cytochrome C, membrane-bound"/>
    <property type="match status" value="1"/>
</dbReference>
<dbReference type="GO" id="GO:0020037">
    <property type="term" value="F:heme binding"/>
    <property type="evidence" value="ECO:0007669"/>
    <property type="project" value="InterPro"/>
</dbReference>
<dbReference type="EMBL" id="AQRC01000003">
    <property type="protein sequence ID" value="KFE35882.1"/>
    <property type="molecule type" value="Genomic_DNA"/>
</dbReference>
<evidence type="ECO:0000256" key="1">
    <source>
        <dbReference type="ARBA" id="ARBA00004162"/>
    </source>
</evidence>
<evidence type="ECO:0000256" key="11">
    <source>
        <dbReference type="PROSITE-ProRule" id="PRU00433"/>
    </source>
</evidence>
<evidence type="ECO:0000313" key="14">
    <source>
        <dbReference type="EMBL" id="KFE35882.1"/>
    </source>
</evidence>
<keyword evidence="6 11" id="KW-0479">Metal-binding</keyword>